<protein>
    <submittedName>
        <fullName evidence="1">Uncharacterized protein</fullName>
    </submittedName>
</protein>
<organism evidence="1 2">
    <name type="scientific">Polycladomyces abyssicola</name>
    <dbReference type="NCBI Taxonomy" id="1125966"/>
    <lineage>
        <taxon>Bacteria</taxon>
        <taxon>Bacillati</taxon>
        <taxon>Bacillota</taxon>
        <taxon>Bacilli</taxon>
        <taxon>Bacillales</taxon>
        <taxon>Thermoactinomycetaceae</taxon>
        <taxon>Polycladomyces</taxon>
    </lineage>
</organism>
<dbReference type="KEGG" id="pabs:JIR001_18080"/>
<proteinExistence type="predicted"/>
<reference evidence="1" key="1">
    <citation type="journal article" date="2013" name="Int. J. Syst. Evol. Microbiol.">
        <title>Polycladomyces abyssicola gen. nov., sp. nov., a thermophilic filamentous bacterium isolated from hemipelagic sediment.</title>
        <authorList>
            <person name="Tsubouchi T."/>
            <person name="Shimane Y."/>
            <person name="Mori K."/>
            <person name="Usui K."/>
            <person name="Hiraki T."/>
            <person name="Tame A."/>
            <person name="Uematsu K."/>
            <person name="Maruyama T."/>
            <person name="Hatada Y."/>
        </authorList>
    </citation>
    <scope>NUCLEOTIDE SEQUENCE</scope>
    <source>
        <strain evidence="1">JIR-001</strain>
    </source>
</reference>
<accession>A0A8D5UF33</accession>
<evidence type="ECO:0000313" key="1">
    <source>
        <dbReference type="EMBL" id="BCU82025.1"/>
    </source>
</evidence>
<reference evidence="1" key="2">
    <citation type="journal article" date="2021" name="Microbiol. Resour. Announc.">
        <title>Complete Genome Sequence of Polycladomyces abyssicola JIR-001T, Isolated from Hemipelagic Sediment in Deep Seawater.</title>
        <authorList>
            <person name="Tsubouchi T."/>
            <person name="Kaneko Y."/>
        </authorList>
    </citation>
    <scope>NUCLEOTIDE SEQUENCE</scope>
    <source>
        <strain evidence="1">JIR-001</strain>
    </source>
</reference>
<dbReference type="Proteomes" id="UP000677436">
    <property type="component" value="Chromosome"/>
</dbReference>
<dbReference type="EMBL" id="AP024601">
    <property type="protein sequence ID" value="BCU82025.1"/>
    <property type="molecule type" value="Genomic_DNA"/>
</dbReference>
<keyword evidence="2" id="KW-1185">Reference proteome</keyword>
<dbReference type="RefSeq" id="WP_212772417.1">
    <property type="nucleotide sequence ID" value="NZ_AP024601.1"/>
</dbReference>
<dbReference type="AlphaFoldDB" id="A0A8D5UF33"/>
<evidence type="ECO:0000313" key="2">
    <source>
        <dbReference type="Proteomes" id="UP000677436"/>
    </source>
</evidence>
<sequence length="110" mass="12733">MPIDLKRRFPLSLHLQPHEILLLYPAKLSHDSRNAYKTLTQRYAITVMSLDETLPRDMWASVRFVLTLEQLSVADIPHISRCRCLRLVNAGPVEVEETVRYLLGLRPLPD</sequence>
<gene>
    <name evidence="1" type="ORF">JIR001_18080</name>
</gene>
<name>A0A8D5UF33_9BACL</name>